<sequence>MTEVRKAGRQSTARRVARERATERAAEFRRRENALEELAVDYFVAVATLEDIEAEAARQIVEIRARADDAITKVRRDAAGITGRMLDQGIARSEVATRLGIAVRDVPKTAADE</sequence>
<dbReference type="Proteomes" id="UP000266298">
    <property type="component" value="Unassembled WGS sequence"/>
</dbReference>
<evidence type="ECO:0000256" key="1">
    <source>
        <dbReference type="SAM" id="MobiDB-lite"/>
    </source>
</evidence>
<evidence type="ECO:0000313" key="2">
    <source>
        <dbReference type="EMBL" id="RII99115.1"/>
    </source>
</evidence>
<organism evidence="2 3">
    <name type="scientific">Clavibacter michiganensis</name>
    <dbReference type="NCBI Taxonomy" id="28447"/>
    <lineage>
        <taxon>Bacteria</taxon>
        <taxon>Bacillati</taxon>
        <taxon>Actinomycetota</taxon>
        <taxon>Actinomycetes</taxon>
        <taxon>Micrococcales</taxon>
        <taxon>Microbacteriaceae</taxon>
        <taxon>Clavibacter</taxon>
    </lineage>
</organism>
<accession>A0A399NY78</accession>
<comment type="caution">
    <text evidence="2">The sequence shown here is derived from an EMBL/GenBank/DDBJ whole genome shotgun (WGS) entry which is preliminary data.</text>
</comment>
<reference evidence="2 3" key="1">
    <citation type="submission" date="2018-08" db="EMBL/GenBank/DDBJ databases">
        <title>Genome Sequence of Clavibacter michiganensis Subspecies type strains, and the Atypical Peach-Colored Strains Isolated from Tomato.</title>
        <authorList>
            <person name="Osdaghi E."/>
            <person name="Portier P."/>
            <person name="Briand M."/>
            <person name="Jacques M.-A."/>
        </authorList>
    </citation>
    <scope>NUCLEOTIDE SEQUENCE [LARGE SCALE GENOMIC DNA]</scope>
    <source>
        <strain evidence="2 3">CFBP 7493</strain>
    </source>
</reference>
<dbReference type="AlphaFoldDB" id="A0A399NY78"/>
<feature type="region of interest" description="Disordered" evidence="1">
    <location>
        <begin position="1"/>
        <end position="23"/>
    </location>
</feature>
<protein>
    <submittedName>
        <fullName evidence="2">Uncharacterized protein</fullName>
    </submittedName>
</protein>
<proteinExistence type="predicted"/>
<gene>
    <name evidence="2" type="ORF">DZF96_00315</name>
</gene>
<dbReference type="EMBL" id="QWEC01000001">
    <property type="protein sequence ID" value="RII99115.1"/>
    <property type="molecule type" value="Genomic_DNA"/>
</dbReference>
<dbReference type="RefSeq" id="WP_043588170.1">
    <property type="nucleotide sequence ID" value="NZ_QWEC01000001.1"/>
</dbReference>
<name>A0A399NY78_9MICO</name>
<evidence type="ECO:0000313" key="3">
    <source>
        <dbReference type="Proteomes" id="UP000266298"/>
    </source>
</evidence>